<sequence>MVGLHVELYMLQSGVLYNQARCMGRGCIIAFIDTGTKINFLLVLLLTVQQCKGGLTVLIVNRQQGNARKSKYLTEGTYRA</sequence>
<proteinExistence type="predicted"/>
<organism evidence="1">
    <name type="scientific">Oryza glumipatula</name>
    <dbReference type="NCBI Taxonomy" id="40148"/>
    <lineage>
        <taxon>Eukaryota</taxon>
        <taxon>Viridiplantae</taxon>
        <taxon>Streptophyta</taxon>
        <taxon>Embryophyta</taxon>
        <taxon>Tracheophyta</taxon>
        <taxon>Spermatophyta</taxon>
        <taxon>Magnoliopsida</taxon>
        <taxon>Liliopsida</taxon>
        <taxon>Poales</taxon>
        <taxon>Poaceae</taxon>
        <taxon>BOP clade</taxon>
        <taxon>Oryzoideae</taxon>
        <taxon>Oryzeae</taxon>
        <taxon>Oryzinae</taxon>
        <taxon>Oryza</taxon>
    </lineage>
</organism>
<reference evidence="1" key="1">
    <citation type="submission" date="2015-04" db="UniProtKB">
        <authorList>
            <consortium name="EnsemblPlants"/>
        </authorList>
    </citation>
    <scope>IDENTIFICATION</scope>
</reference>
<dbReference type="Gramene" id="OGLUM02G28450.4">
    <property type="protein sequence ID" value="OGLUM02G28450.4"/>
    <property type="gene ID" value="OGLUM02G28450"/>
</dbReference>
<reference evidence="1" key="2">
    <citation type="submission" date="2018-05" db="EMBL/GenBank/DDBJ databases">
        <title>OgluRS3 (Oryza glumaepatula Reference Sequence Version 3).</title>
        <authorList>
            <person name="Zhang J."/>
            <person name="Kudrna D."/>
            <person name="Lee S."/>
            <person name="Talag J."/>
            <person name="Welchert J."/>
            <person name="Wing R.A."/>
        </authorList>
    </citation>
    <scope>NUCLEOTIDE SEQUENCE [LARGE SCALE GENOMIC DNA]</scope>
</reference>
<evidence type="ECO:0000313" key="1">
    <source>
        <dbReference type="EnsemblPlants" id="OGLUM02G28450.4"/>
    </source>
</evidence>
<accession>A0A0D9YWF9</accession>
<protein>
    <submittedName>
        <fullName evidence="1">Uncharacterized protein</fullName>
    </submittedName>
</protein>
<name>A0A0D9YWF9_9ORYZ</name>
<evidence type="ECO:0000313" key="2">
    <source>
        <dbReference type="Proteomes" id="UP000026961"/>
    </source>
</evidence>
<keyword evidence="2" id="KW-1185">Reference proteome</keyword>
<dbReference type="Proteomes" id="UP000026961">
    <property type="component" value="Chromosome 2"/>
</dbReference>
<dbReference type="EnsemblPlants" id="OGLUM02G28450.4">
    <property type="protein sequence ID" value="OGLUM02G28450.4"/>
    <property type="gene ID" value="OGLUM02G28450"/>
</dbReference>
<dbReference type="HOGENOM" id="CLU_2593679_0_0_1"/>
<dbReference type="AlphaFoldDB" id="A0A0D9YWF9"/>